<dbReference type="RefSeq" id="WP_252954600.1">
    <property type="nucleotide sequence ID" value="NZ_JAFIRR010000111.1"/>
</dbReference>
<dbReference type="Pfam" id="PF02954">
    <property type="entry name" value="HTH_8"/>
    <property type="match status" value="1"/>
</dbReference>
<gene>
    <name evidence="2" type="ORF">JYK14_17640</name>
</gene>
<protein>
    <recommendedName>
        <fullName evidence="1">DNA binding HTH domain-containing protein</fullName>
    </recommendedName>
</protein>
<dbReference type="InterPro" id="IPR009057">
    <property type="entry name" value="Homeodomain-like_sf"/>
</dbReference>
<dbReference type="InterPro" id="IPR002197">
    <property type="entry name" value="HTH_Fis"/>
</dbReference>
<organism evidence="2 3">
    <name type="scientific">Siccirubricoccus soli</name>
    <dbReference type="NCBI Taxonomy" id="2899147"/>
    <lineage>
        <taxon>Bacteria</taxon>
        <taxon>Pseudomonadati</taxon>
        <taxon>Pseudomonadota</taxon>
        <taxon>Alphaproteobacteria</taxon>
        <taxon>Acetobacterales</taxon>
        <taxon>Roseomonadaceae</taxon>
        <taxon>Siccirubricoccus</taxon>
    </lineage>
</organism>
<evidence type="ECO:0000313" key="2">
    <source>
        <dbReference type="EMBL" id="MCO6417968.1"/>
    </source>
</evidence>
<name>A0ABT1D7S0_9PROT</name>
<dbReference type="Gene3D" id="1.10.10.60">
    <property type="entry name" value="Homeodomain-like"/>
    <property type="match status" value="1"/>
</dbReference>
<comment type="caution">
    <text evidence="2">The sequence shown here is derived from an EMBL/GenBank/DDBJ whole genome shotgun (WGS) entry which is preliminary data.</text>
</comment>
<evidence type="ECO:0000313" key="3">
    <source>
        <dbReference type="Proteomes" id="UP001523392"/>
    </source>
</evidence>
<sequence>MDAGLLRFAAGEVEEAETAPPAAPGRLEEAIAALEARMLREALAETGGNQSEAARRLGISRPGLIKKMARLGLR</sequence>
<reference evidence="2 3" key="1">
    <citation type="submission" date="2021-12" db="EMBL/GenBank/DDBJ databases">
        <title>Siccirubricoccus leaddurans sp. nov., a high concentration Zn2+ tolerance bacterium.</title>
        <authorList>
            <person name="Cao Y."/>
        </authorList>
    </citation>
    <scope>NUCLEOTIDE SEQUENCE [LARGE SCALE GENOMIC DNA]</scope>
    <source>
        <strain evidence="2 3">KC 17139</strain>
    </source>
</reference>
<accession>A0ABT1D7S0</accession>
<dbReference type="EMBL" id="JAFIRR010000111">
    <property type="protein sequence ID" value="MCO6417968.1"/>
    <property type="molecule type" value="Genomic_DNA"/>
</dbReference>
<evidence type="ECO:0000259" key="1">
    <source>
        <dbReference type="Pfam" id="PF02954"/>
    </source>
</evidence>
<keyword evidence="3" id="KW-1185">Reference proteome</keyword>
<dbReference type="SUPFAM" id="SSF46689">
    <property type="entry name" value="Homeodomain-like"/>
    <property type="match status" value="1"/>
</dbReference>
<dbReference type="PRINTS" id="PR01590">
    <property type="entry name" value="HTHFIS"/>
</dbReference>
<feature type="domain" description="DNA binding HTH" evidence="1">
    <location>
        <begin position="31"/>
        <end position="70"/>
    </location>
</feature>
<proteinExistence type="predicted"/>
<dbReference type="Proteomes" id="UP001523392">
    <property type="component" value="Unassembled WGS sequence"/>
</dbReference>